<dbReference type="PANTHER" id="PTHR45783:SF3">
    <property type="entry name" value="KINESIN LIGHT CHAIN"/>
    <property type="match status" value="1"/>
</dbReference>
<dbReference type="GO" id="GO:0005737">
    <property type="term" value="C:cytoplasm"/>
    <property type="evidence" value="ECO:0007669"/>
    <property type="project" value="UniProtKB-SubCell"/>
</dbReference>
<dbReference type="Proteomes" id="UP000250266">
    <property type="component" value="Unassembled WGS sequence"/>
</dbReference>
<keyword evidence="4" id="KW-0802">TPR repeat</keyword>
<dbReference type="PANTHER" id="PTHR45783">
    <property type="entry name" value="KINESIN LIGHT CHAIN"/>
    <property type="match status" value="1"/>
</dbReference>
<proteinExistence type="predicted"/>
<dbReference type="InterPro" id="IPR011990">
    <property type="entry name" value="TPR-like_helical_dom_sf"/>
</dbReference>
<evidence type="ECO:0008006" key="7">
    <source>
        <dbReference type="Google" id="ProtNLM"/>
    </source>
</evidence>
<evidence type="ECO:0000313" key="5">
    <source>
        <dbReference type="EMBL" id="OCK72694.1"/>
    </source>
</evidence>
<evidence type="ECO:0000256" key="3">
    <source>
        <dbReference type="ARBA" id="ARBA00022737"/>
    </source>
</evidence>
<comment type="subcellular location">
    <subcellularLocation>
        <location evidence="1">Cytoplasm</location>
    </subcellularLocation>
</comment>
<keyword evidence="6" id="KW-1185">Reference proteome</keyword>
<evidence type="ECO:0000256" key="4">
    <source>
        <dbReference type="ARBA" id="ARBA00022803"/>
    </source>
</evidence>
<dbReference type="SUPFAM" id="SSF48452">
    <property type="entry name" value="TPR-like"/>
    <property type="match status" value="1"/>
</dbReference>
<sequence>MHRQTLATREKVLGKEHPDTLTSVYCLAYLLADRHRYDESAALYKRACAGYRTVLGNDHPTTRACREHYTKMLASREQDPASLPPKIP</sequence>
<dbReference type="EMBL" id="KV747259">
    <property type="protein sequence ID" value="OCK72694.1"/>
    <property type="molecule type" value="Genomic_DNA"/>
</dbReference>
<dbReference type="GO" id="GO:0019894">
    <property type="term" value="F:kinesin binding"/>
    <property type="evidence" value="ECO:0007669"/>
    <property type="project" value="TreeGrafter"/>
</dbReference>
<dbReference type="OrthoDB" id="3925022at2759"/>
<gene>
    <name evidence="5" type="ORF">K432DRAFT_315676</name>
</gene>
<dbReference type="AlphaFoldDB" id="A0A8E2J8G6"/>
<keyword evidence="3" id="KW-0677">Repeat</keyword>
<reference evidence="5 6" key="1">
    <citation type="journal article" date="2016" name="Nat. Commun.">
        <title>Ectomycorrhizal ecology is imprinted in the genome of the dominant symbiotic fungus Cenococcum geophilum.</title>
        <authorList>
            <consortium name="DOE Joint Genome Institute"/>
            <person name="Peter M."/>
            <person name="Kohler A."/>
            <person name="Ohm R.A."/>
            <person name="Kuo A."/>
            <person name="Krutzmann J."/>
            <person name="Morin E."/>
            <person name="Arend M."/>
            <person name="Barry K.W."/>
            <person name="Binder M."/>
            <person name="Choi C."/>
            <person name="Clum A."/>
            <person name="Copeland A."/>
            <person name="Grisel N."/>
            <person name="Haridas S."/>
            <person name="Kipfer T."/>
            <person name="LaButti K."/>
            <person name="Lindquist E."/>
            <person name="Lipzen A."/>
            <person name="Maire R."/>
            <person name="Meier B."/>
            <person name="Mihaltcheva S."/>
            <person name="Molinier V."/>
            <person name="Murat C."/>
            <person name="Poggeler S."/>
            <person name="Quandt C.A."/>
            <person name="Sperisen C."/>
            <person name="Tritt A."/>
            <person name="Tisserant E."/>
            <person name="Crous P.W."/>
            <person name="Henrissat B."/>
            <person name="Nehls U."/>
            <person name="Egli S."/>
            <person name="Spatafora J.W."/>
            <person name="Grigoriev I.V."/>
            <person name="Martin F.M."/>
        </authorList>
    </citation>
    <scope>NUCLEOTIDE SEQUENCE [LARGE SCALE GENOMIC DNA]</scope>
    <source>
        <strain evidence="5 6">CBS 459.81</strain>
    </source>
</reference>
<accession>A0A8E2J8G6</accession>
<evidence type="ECO:0000256" key="2">
    <source>
        <dbReference type="ARBA" id="ARBA00022490"/>
    </source>
</evidence>
<dbReference type="Gene3D" id="1.25.40.10">
    <property type="entry name" value="Tetratricopeptide repeat domain"/>
    <property type="match status" value="1"/>
</dbReference>
<dbReference type="GO" id="GO:0005871">
    <property type="term" value="C:kinesin complex"/>
    <property type="evidence" value="ECO:0007669"/>
    <property type="project" value="InterPro"/>
</dbReference>
<dbReference type="Pfam" id="PF13374">
    <property type="entry name" value="TPR_10"/>
    <property type="match status" value="2"/>
</dbReference>
<dbReference type="InterPro" id="IPR002151">
    <property type="entry name" value="Kinesin_light"/>
</dbReference>
<keyword evidence="2" id="KW-0963">Cytoplasm</keyword>
<evidence type="ECO:0000256" key="1">
    <source>
        <dbReference type="ARBA" id="ARBA00004496"/>
    </source>
</evidence>
<dbReference type="GO" id="GO:0007018">
    <property type="term" value="P:microtubule-based movement"/>
    <property type="evidence" value="ECO:0007669"/>
    <property type="project" value="TreeGrafter"/>
</dbReference>
<organism evidence="5 6">
    <name type="scientific">Lepidopterella palustris CBS 459.81</name>
    <dbReference type="NCBI Taxonomy" id="1314670"/>
    <lineage>
        <taxon>Eukaryota</taxon>
        <taxon>Fungi</taxon>
        <taxon>Dikarya</taxon>
        <taxon>Ascomycota</taxon>
        <taxon>Pezizomycotina</taxon>
        <taxon>Dothideomycetes</taxon>
        <taxon>Pleosporomycetidae</taxon>
        <taxon>Mytilinidiales</taxon>
        <taxon>Argynnaceae</taxon>
        <taxon>Lepidopterella</taxon>
    </lineage>
</organism>
<evidence type="ECO:0000313" key="6">
    <source>
        <dbReference type="Proteomes" id="UP000250266"/>
    </source>
</evidence>
<name>A0A8E2J8G6_9PEZI</name>
<protein>
    <recommendedName>
        <fullName evidence="7">Kinesin light chain</fullName>
    </recommendedName>
</protein>